<gene>
    <name evidence="3" type="ORF">AMD01_16515</name>
</gene>
<dbReference type="Gene3D" id="3.30.750.24">
    <property type="entry name" value="STAS domain"/>
    <property type="match status" value="1"/>
</dbReference>
<evidence type="ECO:0000313" key="3">
    <source>
        <dbReference type="EMBL" id="KOO42749.1"/>
    </source>
</evidence>
<dbReference type="PANTHER" id="PTHR33745">
    <property type="entry name" value="RSBT ANTAGONIST PROTEIN RSBS-RELATED"/>
    <property type="match status" value="1"/>
</dbReference>
<protein>
    <recommendedName>
        <fullName evidence="2">STAS domain-containing protein</fullName>
    </recommendedName>
</protein>
<keyword evidence="4" id="KW-1185">Reference proteome</keyword>
<sequence>MRSNDMKNIDQADYEALQEENRQLQKENEHLHKMVRELSTPIIPSIIPETILVPLVGALSRQRIVTLREKILFAIHDQQAENVIIDFTGITRLDISEIGYGEIGTLIEDLTSALKLVGAETLYVGFSTELAKELIQSNVNFSSFKTFASFRMGLQHLMDQKGLTFTKKVL</sequence>
<evidence type="ECO:0000256" key="1">
    <source>
        <dbReference type="SAM" id="Coils"/>
    </source>
</evidence>
<keyword evidence="1" id="KW-0175">Coiled coil</keyword>
<proteinExistence type="predicted"/>
<organism evidence="3 4">
    <name type="scientific">Priestia koreensis</name>
    <dbReference type="NCBI Taxonomy" id="284581"/>
    <lineage>
        <taxon>Bacteria</taxon>
        <taxon>Bacillati</taxon>
        <taxon>Bacillota</taxon>
        <taxon>Bacilli</taxon>
        <taxon>Bacillales</taxon>
        <taxon>Bacillaceae</taxon>
        <taxon>Priestia</taxon>
    </lineage>
</organism>
<dbReference type="InterPro" id="IPR051932">
    <property type="entry name" value="Bact_StressResp_Reg"/>
</dbReference>
<dbReference type="PROSITE" id="PS50801">
    <property type="entry name" value="STAS"/>
    <property type="match status" value="1"/>
</dbReference>
<dbReference type="PATRIC" id="fig|284581.3.peg.2805"/>
<dbReference type="AlphaFoldDB" id="A0A0M0KVA9"/>
<dbReference type="CDD" id="cd07041">
    <property type="entry name" value="STAS_RsbR_RsbS_like"/>
    <property type="match status" value="1"/>
</dbReference>
<dbReference type="STRING" id="284581.AMD01_16515"/>
<reference evidence="4" key="1">
    <citation type="submission" date="2015-08" db="EMBL/GenBank/DDBJ databases">
        <title>Fjat-14210 dsm16467.</title>
        <authorList>
            <person name="Liu B."/>
            <person name="Wang J."/>
            <person name="Zhu Y."/>
            <person name="Liu G."/>
            <person name="Chen Q."/>
            <person name="Chen Z."/>
            <person name="Lan J."/>
            <person name="Che J."/>
            <person name="Ge C."/>
            <person name="Shi H."/>
            <person name="Pan Z."/>
            <person name="Liu X."/>
        </authorList>
    </citation>
    <scope>NUCLEOTIDE SEQUENCE [LARGE SCALE GENOMIC DNA]</scope>
    <source>
        <strain evidence="4">DSM 16467</strain>
    </source>
</reference>
<dbReference type="SUPFAM" id="SSF52091">
    <property type="entry name" value="SpoIIaa-like"/>
    <property type="match status" value="1"/>
</dbReference>
<feature type="domain" description="STAS" evidence="2">
    <location>
        <begin position="48"/>
        <end position="99"/>
    </location>
</feature>
<evidence type="ECO:0000259" key="2">
    <source>
        <dbReference type="PROSITE" id="PS50801"/>
    </source>
</evidence>
<dbReference type="Pfam" id="PF01740">
    <property type="entry name" value="STAS"/>
    <property type="match status" value="1"/>
</dbReference>
<evidence type="ECO:0000313" key="4">
    <source>
        <dbReference type="Proteomes" id="UP000037558"/>
    </source>
</evidence>
<dbReference type="InterPro" id="IPR002645">
    <property type="entry name" value="STAS_dom"/>
</dbReference>
<dbReference type="Proteomes" id="UP000037558">
    <property type="component" value="Unassembled WGS sequence"/>
</dbReference>
<accession>A0A0M0KVA9</accession>
<dbReference type="InterPro" id="IPR036513">
    <property type="entry name" value="STAS_dom_sf"/>
</dbReference>
<name>A0A0M0KVA9_9BACI</name>
<comment type="caution">
    <text evidence="3">The sequence shown here is derived from an EMBL/GenBank/DDBJ whole genome shotgun (WGS) entry which is preliminary data.</text>
</comment>
<dbReference type="EMBL" id="LILC01000023">
    <property type="protein sequence ID" value="KOO42749.1"/>
    <property type="molecule type" value="Genomic_DNA"/>
</dbReference>
<dbReference type="PANTHER" id="PTHR33745:SF1">
    <property type="entry name" value="RSBT ANTAGONIST PROTEIN RSBS"/>
    <property type="match status" value="1"/>
</dbReference>
<feature type="coiled-coil region" evidence="1">
    <location>
        <begin position="7"/>
        <end position="37"/>
    </location>
</feature>